<name>A0A7T5R2W7_9BACT</name>
<dbReference type="Pfam" id="PF13505">
    <property type="entry name" value="OMP_b-brl"/>
    <property type="match status" value="1"/>
</dbReference>
<protein>
    <submittedName>
        <fullName evidence="4">Porin family protein</fullName>
    </submittedName>
</protein>
<dbReference type="AlphaFoldDB" id="A0A7T5R2W7"/>
<feature type="chain" id="PRO_5032806865" evidence="2">
    <location>
        <begin position="28"/>
        <end position="220"/>
    </location>
</feature>
<gene>
    <name evidence="4" type="ORF">HYS17_01320</name>
</gene>
<keyword evidence="1 2" id="KW-0732">Signal</keyword>
<sequence>MRILLLKYIAFAAFTAGLLTLPHNAQAQQSSRLYFSGYMGLNTFSSREFTHPSTNGAVEMKNGASFAGALGLRLSPNIRVEGEIAYSRSDLSNMTLDTGASGSVGKNVKTWLYMANVYYDFDVNWKNITPYVTGGLGLAMHDGGVAGAPGGLSDASDTSYNLAYAVGGGLKYQVKPGMALSGGYRYVGTTDFDIGDYSIDYGAHEFRMGLHYDLPVDLFK</sequence>
<dbReference type="InterPro" id="IPR027385">
    <property type="entry name" value="Beta-barrel_OMP"/>
</dbReference>
<dbReference type="Proteomes" id="UP000595362">
    <property type="component" value="Chromosome"/>
</dbReference>
<evidence type="ECO:0000259" key="3">
    <source>
        <dbReference type="Pfam" id="PF13505"/>
    </source>
</evidence>
<evidence type="ECO:0000256" key="1">
    <source>
        <dbReference type="ARBA" id="ARBA00022729"/>
    </source>
</evidence>
<dbReference type="InterPro" id="IPR011250">
    <property type="entry name" value="OMP/PagP_B-barrel"/>
</dbReference>
<evidence type="ECO:0000313" key="4">
    <source>
        <dbReference type="EMBL" id="QQG36461.1"/>
    </source>
</evidence>
<evidence type="ECO:0000256" key="2">
    <source>
        <dbReference type="SAM" id="SignalP"/>
    </source>
</evidence>
<proteinExistence type="predicted"/>
<dbReference type="SUPFAM" id="SSF56925">
    <property type="entry name" value="OMPA-like"/>
    <property type="match status" value="1"/>
</dbReference>
<dbReference type="EMBL" id="CP066681">
    <property type="protein sequence ID" value="QQG36461.1"/>
    <property type="molecule type" value="Genomic_DNA"/>
</dbReference>
<reference evidence="4 5" key="1">
    <citation type="submission" date="2020-07" db="EMBL/GenBank/DDBJ databases">
        <title>Huge and variable diversity of episymbiotic CPR bacteria and DPANN archaea in groundwater ecosystems.</title>
        <authorList>
            <person name="He C.Y."/>
            <person name="Keren R."/>
            <person name="Whittaker M."/>
            <person name="Farag I.F."/>
            <person name="Doudna J."/>
            <person name="Cate J.H.D."/>
            <person name="Banfield J.F."/>
        </authorList>
    </citation>
    <scope>NUCLEOTIDE SEQUENCE [LARGE SCALE GENOMIC DNA]</scope>
    <source>
        <strain evidence="4">NC_groundwater_70_Ag_B-0.1um_54_66</strain>
    </source>
</reference>
<organism evidence="4 5">
    <name type="scientific">Micavibrio aeruginosavorus</name>
    <dbReference type="NCBI Taxonomy" id="349221"/>
    <lineage>
        <taxon>Bacteria</taxon>
        <taxon>Pseudomonadati</taxon>
        <taxon>Bdellovibrionota</taxon>
        <taxon>Bdellovibrionia</taxon>
        <taxon>Bdellovibrionales</taxon>
        <taxon>Pseudobdellovibrionaceae</taxon>
        <taxon>Micavibrio</taxon>
    </lineage>
</organism>
<dbReference type="Gene3D" id="2.40.160.20">
    <property type="match status" value="1"/>
</dbReference>
<feature type="domain" description="Outer membrane protein beta-barrel" evidence="3">
    <location>
        <begin position="15"/>
        <end position="212"/>
    </location>
</feature>
<evidence type="ECO:0000313" key="5">
    <source>
        <dbReference type="Proteomes" id="UP000595362"/>
    </source>
</evidence>
<accession>A0A7T5R2W7</accession>
<feature type="signal peptide" evidence="2">
    <location>
        <begin position="1"/>
        <end position="27"/>
    </location>
</feature>